<evidence type="ECO:0000313" key="1">
    <source>
        <dbReference type="EMBL" id="GBP18665.1"/>
    </source>
</evidence>
<proteinExistence type="predicted"/>
<name>A0A4C1TXA3_EUMVA</name>
<protein>
    <submittedName>
        <fullName evidence="1">Uncharacterized protein</fullName>
    </submittedName>
</protein>
<keyword evidence="2" id="KW-1185">Reference proteome</keyword>
<dbReference type="Proteomes" id="UP000299102">
    <property type="component" value="Unassembled WGS sequence"/>
</dbReference>
<reference evidence="1 2" key="1">
    <citation type="journal article" date="2019" name="Commun. Biol.">
        <title>The bagworm genome reveals a unique fibroin gene that provides high tensile strength.</title>
        <authorList>
            <person name="Kono N."/>
            <person name="Nakamura H."/>
            <person name="Ohtoshi R."/>
            <person name="Tomita M."/>
            <person name="Numata K."/>
            <person name="Arakawa K."/>
        </authorList>
    </citation>
    <scope>NUCLEOTIDE SEQUENCE [LARGE SCALE GENOMIC DNA]</scope>
</reference>
<sequence>MFLARGSPAIGVRSKEKSLVGFLAEEGQGSLGGRSALEGTSKGLPSRIKPECDVKIKVSDLRRRKGALSTCTERHCSQQILC</sequence>
<accession>A0A4C1TXA3</accession>
<dbReference type="AlphaFoldDB" id="A0A4C1TXA3"/>
<gene>
    <name evidence="1" type="ORF">EVAR_14435_1</name>
</gene>
<comment type="caution">
    <text evidence="1">The sequence shown here is derived from an EMBL/GenBank/DDBJ whole genome shotgun (WGS) entry which is preliminary data.</text>
</comment>
<evidence type="ECO:0000313" key="2">
    <source>
        <dbReference type="Proteomes" id="UP000299102"/>
    </source>
</evidence>
<organism evidence="1 2">
    <name type="scientific">Eumeta variegata</name>
    <name type="common">Bagworm moth</name>
    <name type="synonym">Eumeta japonica</name>
    <dbReference type="NCBI Taxonomy" id="151549"/>
    <lineage>
        <taxon>Eukaryota</taxon>
        <taxon>Metazoa</taxon>
        <taxon>Ecdysozoa</taxon>
        <taxon>Arthropoda</taxon>
        <taxon>Hexapoda</taxon>
        <taxon>Insecta</taxon>
        <taxon>Pterygota</taxon>
        <taxon>Neoptera</taxon>
        <taxon>Endopterygota</taxon>
        <taxon>Lepidoptera</taxon>
        <taxon>Glossata</taxon>
        <taxon>Ditrysia</taxon>
        <taxon>Tineoidea</taxon>
        <taxon>Psychidae</taxon>
        <taxon>Oiketicinae</taxon>
        <taxon>Eumeta</taxon>
    </lineage>
</organism>
<dbReference type="EMBL" id="BGZK01000099">
    <property type="protein sequence ID" value="GBP18665.1"/>
    <property type="molecule type" value="Genomic_DNA"/>
</dbReference>